<protein>
    <submittedName>
        <fullName evidence="1">Uncharacterized protein</fullName>
    </submittedName>
</protein>
<reference evidence="2" key="1">
    <citation type="journal article" date="2013" name="Science">
        <title>The Amborella genome and the evolution of flowering plants.</title>
        <authorList>
            <consortium name="Amborella Genome Project"/>
        </authorList>
    </citation>
    <scope>NUCLEOTIDE SEQUENCE [LARGE SCALE GENOMIC DNA]</scope>
</reference>
<gene>
    <name evidence="1" type="ORF">AMTR_s00099p00082310</name>
</gene>
<evidence type="ECO:0000313" key="1">
    <source>
        <dbReference type="EMBL" id="ERM99706.1"/>
    </source>
</evidence>
<dbReference type="Proteomes" id="UP000017836">
    <property type="component" value="Unassembled WGS sequence"/>
</dbReference>
<dbReference type="AlphaFoldDB" id="W1NRV9"/>
<sequence length="181" mass="20278">MGFATQFSKPIIMRCKVDVVGAPLLTLECTEVEKPPPSSSPTASGLKAVDGGCFLGLLWLKLILVITDNMWLSTIMYQRLIDSWSKMYPLLHRRAARKSCSVPRPSFDLLAIDPLAIVVIKRVSSTLNLRKRNMYRLHWKRLRKDSVAAEVDVKEQGLALVELEVSPPLSVIHQEVGPLML</sequence>
<organism evidence="1 2">
    <name type="scientific">Amborella trichopoda</name>
    <dbReference type="NCBI Taxonomy" id="13333"/>
    <lineage>
        <taxon>Eukaryota</taxon>
        <taxon>Viridiplantae</taxon>
        <taxon>Streptophyta</taxon>
        <taxon>Embryophyta</taxon>
        <taxon>Tracheophyta</taxon>
        <taxon>Spermatophyta</taxon>
        <taxon>Magnoliopsida</taxon>
        <taxon>Amborellales</taxon>
        <taxon>Amborellaceae</taxon>
        <taxon>Amborella</taxon>
    </lineage>
</organism>
<proteinExistence type="predicted"/>
<name>W1NRV9_AMBTC</name>
<dbReference type="Gramene" id="ERM99706">
    <property type="protein sequence ID" value="ERM99706"/>
    <property type="gene ID" value="AMTR_s00099p00082310"/>
</dbReference>
<dbReference type="EMBL" id="KI394994">
    <property type="protein sequence ID" value="ERM99706.1"/>
    <property type="molecule type" value="Genomic_DNA"/>
</dbReference>
<dbReference type="HOGENOM" id="CLU_1436238_0_0_1"/>
<accession>W1NRV9</accession>
<evidence type="ECO:0000313" key="2">
    <source>
        <dbReference type="Proteomes" id="UP000017836"/>
    </source>
</evidence>
<keyword evidence="2" id="KW-1185">Reference proteome</keyword>